<protein>
    <submittedName>
        <fullName evidence="1">Uncharacterized protein</fullName>
    </submittedName>
</protein>
<dbReference type="AlphaFoldDB" id="A0A2P2P4R6"/>
<accession>A0A2P2P4R6</accession>
<reference evidence="1" key="1">
    <citation type="submission" date="2018-02" db="EMBL/GenBank/DDBJ databases">
        <title>Rhizophora mucronata_Transcriptome.</title>
        <authorList>
            <person name="Meera S.P."/>
            <person name="Sreeshan A."/>
            <person name="Augustine A."/>
        </authorList>
    </citation>
    <scope>NUCLEOTIDE SEQUENCE</scope>
    <source>
        <tissue evidence="1">Leaf</tissue>
    </source>
</reference>
<proteinExistence type="predicted"/>
<dbReference type="EMBL" id="GGEC01069261">
    <property type="protein sequence ID" value="MBX49745.1"/>
    <property type="molecule type" value="Transcribed_RNA"/>
</dbReference>
<name>A0A2P2P4R6_RHIMU</name>
<sequence length="44" mass="4584">MIPRHIGHCTSLRISDNFTMANSCSSSSLLDSGLRSDSSAAAVS</sequence>
<evidence type="ECO:0000313" key="1">
    <source>
        <dbReference type="EMBL" id="MBX49745.1"/>
    </source>
</evidence>
<organism evidence="1">
    <name type="scientific">Rhizophora mucronata</name>
    <name type="common">Asiatic mangrove</name>
    <dbReference type="NCBI Taxonomy" id="61149"/>
    <lineage>
        <taxon>Eukaryota</taxon>
        <taxon>Viridiplantae</taxon>
        <taxon>Streptophyta</taxon>
        <taxon>Embryophyta</taxon>
        <taxon>Tracheophyta</taxon>
        <taxon>Spermatophyta</taxon>
        <taxon>Magnoliopsida</taxon>
        <taxon>eudicotyledons</taxon>
        <taxon>Gunneridae</taxon>
        <taxon>Pentapetalae</taxon>
        <taxon>rosids</taxon>
        <taxon>fabids</taxon>
        <taxon>Malpighiales</taxon>
        <taxon>Rhizophoraceae</taxon>
        <taxon>Rhizophora</taxon>
    </lineage>
</organism>